<feature type="compositionally biased region" description="Acidic residues" evidence="1">
    <location>
        <begin position="222"/>
        <end position="241"/>
    </location>
</feature>
<dbReference type="InParanoid" id="A0A078BB36"/>
<gene>
    <name evidence="2" type="primary">Contig2266.g2431</name>
    <name evidence="2" type="ORF">STYLEM_20946</name>
</gene>
<proteinExistence type="predicted"/>
<name>A0A078BB36_STYLE</name>
<dbReference type="Proteomes" id="UP000039865">
    <property type="component" value="Unassembled WGS sequence"/>
</dbReference>
<evidence type="ECO:0000313" key="2">
    <source>
        <dbReference type="EMBL" id="CDW91785.1"/>
    </source>
</evidence>
<keyword evidence="3" id="KW-1185">Reference proteome</keyword>
<evidence type="ECO:0000256" key="1">
    <source>
        <dbReference type="SAM" id="MobiDB-lite"/>
    </source>
</evidence>
<accession>A0A078BB36</accession>
<evidence type="ECO:0000313" key="3">
    <source>
        <dbReference type="Proteomes" id="UP000039865"/>
    </source>
</evidence>
<organism evidence="2 3">
    <name type="scientific">Stylonychia lemnae</name>
    <name type="common">Ciliate</name>
    <dbReference type="NCBI Taxonomy" id="5949"/>
    <lineage>
        <taxon>Eukaryota</taxon>
        <taxon>Sar</taxon>
        <taxon>Alveolata</taxon>
        <taxon>Ciliophora</taxon>
        <taxon>Intramacronucleata</taxon>
        <taxon>Spirotrichea</taxon>
        <taxon>Stichotrichia</taxon>
        <taxon>Sporadotrichida</taxon>
        <taxon>Oxytrichidae</taxon>
        <taxon>Stylonychinae</taxon>
        <taxon>Stylonychia</taxon>
    </lineage>
</organism>
<dbReference type="EMBL" id="CCKQ01019748">
    <property type="protein sequence ID" value="CDW91785.1"/>
    <property type="molecule type" value="Genomic_DNA"/>
</dbReference>
<reference evidence="2 3" key="1">
    <citation type="submission" date="2014-06" db="EMBL/GenBank/DDBJ databases">
        <authorList>
            <person name="Swart Estienne"/>
        </authorList>
    </citation>
    <scope>NUCLEOTIDE SEQUENCE [LARGE SCALE GENOMIC DNA]</scope>
    <source>
        <strain evidence="2 3">130c</strain>
    </source>
</reference>
<dbReference type="AlphaFoldDB" id="A0A078BB36"/>
<sequence>MSKQTSFLAVYKNDQQVYGQIKLIEIGERDQIYLSSESSEPPKSQDLTNEKSIKEIGFQILEKSSQRNYSSSRQIIKKRLKDSPNRFKLADFYSKYKTSSDSQQSQSPQKVEEIGLGSRYRKKKSKRQISKDSSEVFLTNLSPLRLSPRILSPQSKQEKMFQRFRSQFTSKVQNQYQNQSIFTQKHQKSNEMIKQIANIEKELENLEKGKIQSRWQNYYEQSSEEIDEDIEQDSDLEEENNDYDKQNQLSGTALISLRAKSNLQYSNIMNTASKDEKYMSRQYQGGHLARQQLISKISKQSQNIYQQKPFRLEIGSSQRRMSVHFAHKRDSKIQSTKDQHNLKSGKILDNKKQDREQFALGDFIKRLRTIGFYKTIEIIQSFIKEQIYLFFEIIREILNHLVQQITKQENYDQIWTTILAIYILQKIGKKKKMEWVLIFKKLQRLPMQLEISILGIQKKINFTNK</sequence>
<feature type="region of interest" description="Disordered" evidence="1">
    <location>
        <begin position="222"/>
        <end position="245"/>
    </location>
</feature>
<protein>
    <submittedName>
        <fullName evidence="2">Uncharacterized protein</fullName>
    </submittedName>
</protein>